<dbReference type="AlphaFoldDB" id="R0M175"/>
<organism evidence="2 3">
    <name type="scientific">Nosema bombycis (strain CQ1 / CVCC 102059)</name>
    <name type="common">Microsporidian parasite</name>
    <name type="synonym">Pebrine of silkworm</name>
    <dbReference type="NCBI Taxonomy" id="578461"/>
    <lineage>
        <taxon>Eukaryota</taxon>
        <taxon>Fungi</taxon>
        <taxon>Fungi incertae sedis</taxon>
        <taxon>Microsporidia</taxon>
        <taxon>Nosematidae</taxon>
        <taxon>Nosema</taxon>
    </lineage>
</organism>
<dbReference type="Proteomes" id="UP000016927">
    <property type="component" value="Unassembled WGS sequence"/>
</dbReference>
<keyword evidence="1" id="KW-0812">Transmembrane</keyword>
<feature type="transmembrane region" description="Helical" evidence="1">
    <location>
        <begin position="6"/>
        <end position="26"/>
    </location>
</feature>
<accession>R0M175</accession>
<keyword evidence="3" id="KW-1185">Reference proteome</keyword>
<evidence type="ECO:0000313" key="3">
    <source>
        <dbReference type="Proteomes" id="UP000016927"/>
    </source>
</evidence>
<dbReference type="HOGENOM" id="CLU_2904761_0_0_1"/>
<reference evidence="2 3" key="1">
    <citation type="journal article" date="2013" name="BMC Genomics">
        <title>Comparative genomics of parasitic silkworm microsporidia reveal an association between genome expansion and host adaptation.</title>
        <authorList>
            <person name="Pan G."/>
            <person name="Xu J."/>
            <person name="Li T."/>
            <person name="Xia Q."/>
            <person name="Liu S.L."/>
            <person name="Zhang G."/>
            <person name="Li S."/>
            <person name="Li C."/>
            <person name="Liu H."/>
            <person name="Yang L."/>
            <person name="Liu T."/>
            <person name="Zhang X."/>
            <person name="Wu Z."/>
            <person name="Fan W."/>
            <person name="Dang X."/>
            <person name="Xiang H."/>
            <person name="Tao M."/>
            <person name="Li Y."/>
            <person name="Hu J."/>
            <person name="Li Z."/>
            <person name="Lin L."/>
            <person name="Luo J."/>
            <person name="Geng L."/>
            <person name="Wang L."/>
            <person name="Long M."/>
            <person name="Wan Y."/>
            <person name="He N."/>
            <person name="Zhang Z."/>
            <person name="Lu C."/>
            <person name="Keeling P.J."/>
            <person name="Wang J."/>
            <person name="Xiang Z."/>
            <person name="Zhou Z."/>
        </authorList>
    </citation>
    <scope>NUCLEOTIDE SEQUENCE [LARGE SCALE GENOMIC DNA]</scope>
    <source>
        <strain evidence="3">CQ1 / CVCC 102059</strain>
    </source>
</reference>
<keyword evidence="1" id="KW-0472">Membrane</keyword>
<proteinExistence type="predicted"/>
<dbReference type="VEuPathDB" id="MicrosporidiaDB:NBO_856g0002"/>
<name>R0M175_NOSB1</name>
<evidence type="ECO:0000256" key="1">
    <source>
        <dbReference type="SAM" id="Phobius"/>
    </source>
</evidence>
<keyword evidence="1" id="KW-1133">Transmembrane helix</keyword>
<dbReference type="EMBL" id="KB909763">
    <property type="protein sequence ID" value="EOB11779.1"/>
    <property type="molecule type" value="Genomic_DNA"/>
</dbReference>
<sequence>MSILILLIPPLNTPGLPSFLLIIFCIKNSLKFPKAKKFLLSLRSLGIERVQKFNFIYLMVFI</sequence>
<protein>
    <submittedName>
        <fullName evidence="2">Uncharacterized protein</fullName>
    </submittedName>
</protein>
<gene>
    <name evidence="2" type="ORF">NBO_856g0002</name>
</gene>
<evidence type="ECO:0000313" key="2">
    <source>
        <dbReference type="EMBL" id="EOB11779.1"/>
    </source>
</evidence>